<dbReference type="EMBL" id="CACRUB010000031">
    <property type="protein sequence ID" value="VYU29935.1"/>
    <property type="molecule type" value="Genomic_DNA"/>
</dbReference>
<name>A0A6N3DP47_FLAPL</name>
<reference evidence="1" key="1">
    <citation type="submission" date="2019-11" db="EMBL/GenBank/DDBJ databases">
        <authorList>
            <person name="Feng L."/>
        </authorList>
    </citation>
    <scope>NUCLEOTIDE SEQUENCE</scope>
    <source>
        <strain evidence="1">FplautiiLFYP42</strain>
    </source>
</reference>
<organism evidence="1">
    <name type="scientific">Flavonifractor plautii</name>
    <name type="common">Fusobacterium plautii</name>
    <dbReference type="NCBI Taxonomy" id="292800"/>
    <lineage>
        <taxon>Bacteria</taxon>
        <taxon>Bacillati</taxon>
        <taxon>Bacillota</taxon>
        <taxon>Clostridia</taxon>
        <taxon>Eubacteriales</taxon>
        <taxon>Oscillospiraceae</taxon>
        <taxon>Flavonifractor</taxon>
    </lineage>
</organism>
<proteinExistence type="predicted"/>
<dbReference type="RefSeq" id="WP_421823191.1">
    <property type="nucleotide sequence ID" value="NZ_CACRUB010000031.1"/>
</dbReference>
<accession>A0A6N3DP47</accession>
<sequence>MTDLKSHEVLDSILRDINNRSVQEFHQGEKATCFEPKLSDNDEVLEAGEQFSLDNYQVVRREFFAHLSEPAVTFYNCKFYVNAACLHRFPGVDYVQALVNQEKKVLVLLPCEEGARDAVPWSIKGRGKPKPKQVTCKLFTYKLFTLMEWAPQHRYKIMGKIIHARDTYLIAFDLTAPEVYEKTVTDDSKTRVSRVPVFPAEWKDQFGLPYYEHKQTMQVNIFDGYAVYAIKDNGLAEQQIPDTPLATATQGGITDE</sequence>
<gene>
    <name evidence="1" type="ORF">FPLFYP42_01854</name>
</gene>
<protein>
    <submittedName>
        <fullName evidence="1">Uncharacterized protein</fullName>
    </submittedName>
</protein>
<dbReference type="AlphaFoldDB" id="A0A6N3DP47"/>
<evidence type="ECO:0000313" key="1">
    <source>
        <dbReference type="EMBL" id="VYU29935.1"/>
    </source>
</evidence>